<protein>
    <submittedName>
        <fullName evidence="1">Uncharacterized protein</fullName>
    </submittedName>
</protein>
<sequence>MDLIKVSRKHGLSKVFSRAFRDALFVVDEDDKNKVKNVLEKQGTTWEKKLSENPDWVLRRVRRTYVNVYNYYEGVIPPPSILYPVVKDLSKHMGHYGVQELGGIHQNIIRRFGSFGASVELTDSALADYRLRHNIN</sequence>
<keyword evidence="2" id="KW-1185">Reference proteome</keyword>
<name>A0A8H7S1J3_9FUNG</name>
<feature type="non-terminal residue" evidence="1">
    <location>
        <position position="1"/>
    </location>
</feature>
<dbReference type="EMBL" id="JAEPRB010000167">
    <property type="protein sequence ID" value="KAG2219718.1"/>
    <property type="molecule type" value="Genomic_DNA"/>
</dbReference>
<evidence type="ECO:0000313" key="1">
    <source>
        <dbReference type="EMBL" id="KAG2219718.1"/>
    </source>
</evidence>
<evidence type="ECO:0000313" key="2">
    <source>
        <dbReference type="Proteomes" id="UP000646827"/>
    </source>
</evidence>
<dbReference type="AlphaFoldDB" id="A0A8H7S1J3"/>
<comment type="caution">
    <text evidence="1">The sequence shown here is derived from an EMBL/GenBank/DDBJ whole genome shotgun (WGS) entry which is preliminary data.</text>
</comment>
<dbReference type="OrthoDB" id="1920326at2759"/>
<gene>
    <name evidence="1" type="ORF">INT45_006050</name>
</gene>
<organism evidence="1 2">
    <name type="scientific">Circinella minor</name>
    <dbReference type="NCBI Taxonomy" id="1195481"/>
    <lineage>
        <taxon>Eukaryota</taxon>
        <taxon>Fungi</taxon>
        <taxon>Fungi incertae sedis</taxon>
        <taxon>Mucoromycota</taxon>
        <taxon>Mucoromycotina</taxon>
        <taxon>Mucoromycetes</taxon>
        <taxon>Mucorales</taxon>
        <taxon>Lichtheimiaceae</taxon>
        <taxon>Circinella</taxon>
    </lineage>
</organism>
<dbReference type="Proteomes" id="UP000646827">
    <property type="component" value="Unassembled WGS sequence"/>
</dbReference>
<proteinExistence type="predicted"/>
<reference evidence="1 2" key="1">
    <citation type="submission" date="2020-12" db="EMBL/GenBank/DDBJ databases">
        <title>Metabolic potential, ecology and presence of endohyphal bacteria is reflected in genomic diversity of Mucoromycotina.</title>
        <authorList>
            <person name="Muszewska A."/>
            <person name="Okrasinska A."/>
            <person name="Steczkiewicz K."/>
            <person name="Drgas O."/>
            <person name="Orlowska M."/>
            <person name="Perlinska-Lenart U."/>
            <person name="Aleksandrzak-Piekarczyk T."/>
            <person name="Szatraj K."/>
            <person name="Zielenkiewicz U."/>
            <person name="Pilsyk S."/>
            <person name="Malc E."/>
            <person name="Mieczkowski P."/>
            <person name="Kruszewska J.S."/>
            <person name="Biernat P."/>
            <person name="Pawlowska J."/>
        </authorList>
    </citation>
    <scope>NUCLEOTIDE SEQUENCE [LARGE SCALE GENOMIC DNA]</scope>
    <source>
        <strain evidence="1 2">CBS 142.35</strain>
    </source>
</reference>
<accession>A0A8H7S1J3</accession>